<accession>A0A813FAR8</accession>
<feature type="region of interest" description="Disordered" evidence="1">
    <location>
        <begin position="63"/>
        <end position="110"/>
    </location>
</feature>
<dbReference type="EMBL" id="CAJNNV010021808">
    <property type="protein sequence ID" value="CAE8607507.1"/>
    <property type="molecule type" value="Genomic_DNA"/>
</dbReference>
<evidence type="ECO:0000256" key="1">
    <source>
        <dbReference type="SAM" id="MobiDB-lite"/>
    </source>
</evidence>
<organism evidence="2 3">
    <name type="scientific">Polarella glacialis</name>
    <name type="common">Dinoflagellate</name>
    <dbReference type="NCBI Taxonomy" id="89957"/>
    <lineage>
        <taxon>Eukaryota</taxon>
        <taxon>Sar</taxon>
        <taxon>Alveolata</taxon>
        <taxon>Dinophyceae</taxon>
        <taxon>Suessiales</taxon>
        <taxon>Suessiaceae</taxon>
        <taxon>Polarella</taxon>
    </lineage>
</organism>
<sequence>MISSYEEAFGGMGHWATAAYAPGASCSAAAVRQISGNWSNLPVDLERHAEMFARDHLADLGVTTSRARSSGATPGRRGRRSVGIGFRPPARQGSSNQYNPWHSREQPRGKACHFPKSITQLLPNSPDPLGFTLYSPSTAKGKATVHSQGIVPVQEGLQGPRGRINRFPAGGYPMDPVWHRMSRTEESPQPWTVY</sequence>
<keyword evidence="3" id="KW-1185">Reference proteome</keyword>
<feature type="compositionally biased region" description="Polar residues" evidence="1">
    <location>
        <begin position="63"/>
        <end position="72"/>
    </location>
</feature>
<proteinExistence type="predicted"/>
<reference evidence="2" key="1">
    <citation type="submission" date="2021-02" db="EMBL/GenBank/DDBJ databases">
        <authorList>
            <person name="Dougan E. K."/>
            <person name="Rhodes N."/>
            <person name="Thang M."/>
            <person name="Chan C."/>
        </authorList>
    </citation>
    <scope>NUCLEOTIDE SEQUENCE</scope>
</reference>
<evidence type="ECO:0000313" key="3">
    <source>
        <dbReference type="Proteomes" id="UP000654075"/>
    </source>
</evidence>
<feature type="non-terminal residue" evidence="2">
    <location>
        <position position="194"/>
    </location>
</feature>
<dbReference type="AlphaFoldDB" id="A0A813FAR8"/>
<evidence type="ECO:0000313" key="2">
    <source>
        <dbReference type="EMBL" id="CAE8607507.1"/>
    </source>
</evidence>
<gene>
    <name evidence="2" type="ORF">PGLA1383_LOCUS25438</name>
</gene>
<comment type="caution">
    <text evidence="2">The sequence shown here is derived from an EMBL/GenBank/DDBJ whole genome shotgun (WGS) entry which is preliminary data.</text>
</comment>
<dbReference type="OrthoDB" id="481604at2759"/>
<protein>
    <submittedName>
        <fullName evidence="2">Uncharacterized protein</fullName>
    </submittedName>
</protein>
<dbReference type="Proteomes" id="UP000654075">
    <property type="component" value="Unassembled WGS sequence"/>
</dbReference>
<name>A0A813FAR8_POLGL</name>